<keyword evidence="1" id="KW-1133">Transmembrane helix</keyword>
<gene>
    <name evidence="2" type="ORF">GSLYS_00005113001</name>
</gene>
<evidence type="ECO:0000313" key="3">
    <source>
        <dbReference type="Proteomes" id="UP001497497"/>
    </source>
</evidence>
<dbReference type="GO" id="GO:0008028">
    <property type="term" value="F:monocarboxylic acid transmembrane transporter activity"/>
    <property type="evidence" value="ECO:0007669"/>
    <property type="project" value="TreeGrafter"/>
</dbReference>
<dbReference type="SUPFAM" id="SSF103473">
    <property type="entry name" value="MFS general substrate transporter"/>
    <property type="match status" value="1"/>
</dbReference>
<feature type="transmembrane region" description="Helical" evidence="1">
    <location>
        <begin position="175"/>
        <end position="196"/>
    </location>
</feature>
<dbReference type="InterPro" id="IPR036259">
    <property type="entry name" value="MFS_trans_sf"/>
</dbReference>
<reference evidence="2 3" key="1">
    <citation type="submission" date="2024-04" db="EMBL/GenBank/DDBJ databases">
        <authorList>
            <consortium name="Genoscope - CEA"/>
            <person name="William W."/>
        </authorList>
    </citation>
    <scope>NUCLEOTIDE SEQUENCE [LARGE SCALE GENOMIC DNA]</scope>
</reference>
<feature type="transmembrane region" description="Helical" evidence="1">
    <location>
        <begin position="12"/>
        <end position="30"/>
    </location>
</feature>
<sequence length="204" mass="22223">KREAFHWHLLKNIPFLVFCVSNTFFLMAFKTAFTFMPAMVLSKGLTRTEAALVLTISGALDTFGRMATGFLMDIPACRPFRPYVFNLLLFFIAGASFLVPSLDTFAAFCVVSSAYGFMTGAFISQKIVVLVDILGREVMPSSLGINRVFQGVGTLVGPPFAGALRDALGTFDSSFYLGGACMFGAGLLMTLSNILLKVQKHKQK</sequence>
<organism evidence="2 3">
    <name type="scientific">Lymnaea stagnalis</name>
    <name type="common">Great pond snail</name>
    <name type="synonym">Helix stagnalis</name>
    <dbReference type="NCBI Taxonomy" id="6523"/>
    <lineage>
        <taxon>Eukaryota</taxon>
        <taxon>Metazoa</taxon>
        <taxon>Spiralia</taxon>
        <taxon>Lophotrochozoa</taxon>
        <taxon>Mollusca</taxon>
        <taxon>Gastropoda</taxon>
        <taxon>Heterobranchia</taxon>
        <taxon>Euthyneura</taxon>
        <taxon>Panpulmonata</taxon>
        <taxon>Hygrophila</taxon>
        <taxon>Lymnaeoidea</taxon>
        <taxon>Lymnaeidae</taxon>
        <taxon>Lymnaea</taxon>
    </lineage>
</organism>
<evidence type="ECO:0008006" key="4">
    <source>
        <dbReference type="Google" id="ProtNLM"/>
    </source>
</evidence>
<proteinExistence type="predicted"/>
<dbReference type="InterPro" id="IPR011701">
    <property type="entry name" value="MFS"/>
</dbReference>
<evidence type="ECO:0000313" key="2">
    <source>
        <dbReference type="EMBL" id="CAL1530988.1"/>
    </source>
</evidence>
<dbReference type="Pfam" id="PF07690">
    <property type="entry name" value="MFS_1"/>
    <property type="match status" value="1"/>
</dbReference>
<dbReference type="Proteomes" id="UP001497497">
    <property type="component" value="Unassembled WGS sequence"/>
</dbReference>
<accession>A0AAV2HB64</accession>
<feature type="non-terminal residue" evidence="2">
    <location>
        <position position="1"/>
    </location>
</feature>
<keyword evidence="3" id="KW-1185">Reference proteome</keyword>
<comment type="caution">
    <text evidence="2">The sequence shown here is derived from an EMBL/GenBank/DDBJ whole genome shotgun (WGS) entry which is preliminary data.</text>
</comment>
<feature type="transmembrane region" description="Helical" evidence="1">
    <location>
        <begin position="50"/>
        <end position="71"/>
    </location>
</feature>
<evidence type="ECO:0000256" key="1">
    <source>
        <dbReference type="SAM" id="Phobius"/>
    </source>
</evidence>
<keyword evidence="1" id="KW-0812">Transmembrane</keyword>
<dbReference type="PANTHER" id="PTHR11360:SF284">
    <property type="entry name" value="EG:103B4.3 PROTEIN-RELATED"/>
    <property type="match status" value="1"/>
</dbReference>
<dbReference type="InterPro" id="IPR050327">
    <property type="entry name" value="Proton-linked_MCT"/>
</dbReference>
<protein>
    <recommendedName>
        <fullName evidence="4">Monocarboxylate transporter</fullName>
    </recommendedName>
</protein>
<keyword evidence="1" id="KW-0472">Membrane</keyword>
<feature type="non-terminal residue" evidence="2">
    <location>
        <position position="204"/>
    </location>
</feature>
<dbReference type="AlphaFoldDB" id="A0AAV2HB64"/>
<dbReference type="Gene3D" id="1.20.1250.20">
    <property type="entry name" value="MFS general substrate transporter like domains"/>
    <property type="match status" value="1"/>
</dbReference>
<dbReference type="EMBL" id="CAXITT010000079">
    <property type="protein sequence ID" value="CAL1530988.1"/>
    <property type="molecule type" value="Genomic_DNA"/>
</dbReference>
<feature type="transmembrane region" description="Helical" evidence="1">
    <location>
        <begin position="83"/>
        <end position="99"/>
    </location>
</feature>
<dbReference type="PANTHER" id="PTHR11360">
    <property type="entry name" value="MONOCARBOXYLATE TRANSPORTER"/>
    <property type="match status" value="1"/>
</dbReference>
<name>A0AAV2HB64_LYMST</name>